<evidence type="ECO:0000313" key="1">
    <source>
        <dbReference type="EMBL" id="QWY26478.1"/>
    </source>
</evidence>
<protein>
    <recommendedName>
        <fullName evidence="2">Major capsid protein</fullName>
    </recommendedName>
</protein>
<sequence length="1304" mass="147280">MNHALAFAGNVGPLAYNFTQPANAFNVVQWNNELRQLFNLTDLSAEQFTRLILKQYAESTPEATSHGSRSAGLNNLNFCKEIVIPFLVVHYGGLLNPRTQSNYNACQLLALPIAPKQAPAGELKFKYVISSRSLSLAQHGDGNEHQGENRSSFMTFDASLKRFAHTIYIPSVELFHRIDALQIYTEMCKLVRENRMAWEFRIAMLHYEYARRQPSYTTLLLNKKSNSDNLMVRTGAGMILDIITLDNMMHGCLNRDFNLFGRLLNSAIGMQPEIENVVAIMPKGLLAEMSGLGMVKITIKNRSVYSFSVSDMDDRHQKLNVDWSHDLLKSTNTGDLDSRFEITWVQEKYPRNISYKVLKEENTKDCFFLPAFKIGDTVVPCIQLDDQPIHENGPSMQTDYVSSGQKRYFFTVGTVPKIYNSFYKLSAFYKDTLDFTTGKVAVRNPGFSYVINLEEEGTPIEISTAMLHQYANCDEVFRCEDFAMRVEQIPICSAAEYIGAYCKTFAQPIESRTKEQVICSEISPRNMLSVRYTTNGTGVQASYAKQPRLCLWNSFLMSAPEGEYAALTGLYACLGENKQLDEFLKFVRAAAATVTPEAVSTLVFMRMLAQRIDTQQDFNDMMNDAQMLESIGRLFNAISVSGGNAVYFADPICQLFMERLIRYLETSVQNGQFVQVVPVNVFDRLVELRARLVSGINAFRAFIKTIPVPMIHETLLPFSLSTYHFPKEDHNYIRLFSNIALPGMVNREIRYFYVNTACGPTKRKKKPDSPPTDEQTTTHVKLFEKIYSGEHYAMANPNTRDYVIFNSLTGKIDQDLNNGDMHSTQMETRTYSHTFYCYSDKPDLAYALSCGVTQLGNYNLGLFLGDRMILQRAADNNFTLTGVNAGENRDYTHLAFADISKQRINMKLTNVHTVYANTIQQQYTPFYSTLQPSLVLRLRQLRKILAELPLHATLMCAHYFGTISQRNLTKYFDQTYYSGWAYLCVRTMTYKAYDMAVMPVGDAIFATGNRTVHLEKDTESIKFITKMDMGMLLGRHGNSGVVFPGVHIKEMAGMNVVFSEENKRGDYTLAVDRATAQEKNFTLVLDWSNFLLPSTNSGARSCHSTIPLNGRFVNVTNLPRSQARGPGGVPLLTYLKEVDPVLNTYCVCPTLLNLSDSIVNLKTIASNCLTNANPAEAFIKASSYANVDKTIPHQSFDFVRREKLLAHAMSNIKIAPFTNLLGLMFADTYTIGRGATQYLKESYSDQIARDLNPRVEGEGLTPCHYFNPETSHAYFMSKFTSVTNFNITSNITLSHQYIDQLGGL</sequence>
<dbReference type="EMBL" id="MZ244211">
    <property type="protein sequence ID" value="QWY26478.1"/>
    <property type="molecule type" value="Genomic_DNA"/>
</dbReference>
<proteinExistence type="predicted"/>
<accession>A0A8F3CIH1</accession>
<reference evidence="1" key="1">
    <citation type="journal article" date="2021" name="Viruses">
        <title>Discovery and Characterization of Actively Replicating DNA and Retro-Transcribing Viruses in Lower Vertebrate Hosts Based on RNA Sequencing.</title>
        <authorList>
            <person name="Chen X.X."/>
            <person name="Wu W.C."/>
            <person name="Shi M."/>
        </authorList>
    </citation>
    <scope>NUCLEOTIDE SEQUENCE</scope>
    <source>
        <strain evidence="1">Cxx6</strain>
    </source>
</reference>
<name>A0A8F3CIH1_9VIRU</name>
<evidence type="ECO:0008006" key="2">
    <source>
        <dbReference type="Google" id="ProtNLM"/>
    </source>
</evidence>
<organism evidence="1">
    <name type="scientific">Ranid herpesvirus 4</name>
    <dbReference type="NCBI Taxonomy" id="2849006"/>
    <lineage>
        <taxon>Viruses</taxon>
        <taxon>Duplodnaviria</taxon>
        <taxon>Heunggongvirae</taxon>
        <taxon>Peploviricota</taxon>
        <taxon>Herviviricetes</taxon>
        <taxon>Herpesvirales</taxon>
    </lineage>
</organism>
<reference evidence="1" key="2">
    <citation type="submission" date="2021-04" db="EMBL/GenBank/DDBJ databases">
        <authorList>
            <person name="Chen X."/>
            <person name="Shi M."/>
            <person name="Wu W."/>
        </authorList>
    </citation>
    <scope>NUCLEOTIDE SEQUENCE</scope>
    <source>
        <strain evidence="1">Cxx6</strain>
    </source>
</reference>